<keyword evidence="3" id="KW-1185">Reference proteome</keyword>
<name>A0A4R5TMQ3_9MICC</name>
<reference evidence="2 3" key="1">
    <citation type="submission" date="2019-03" db="EMBL/GenBank/DDBJ databases">
        <title>Arthrobacter sp. nov., an bacterium isolated from biocrust in Mu Us Desert.</title>
        <authorList>
            <person name="Lixiong L."/>
        </authorList>
    </citation>
    <scope>NUCLEOTIDE SEQUENCE [LARGE SCALE GENOMIC DNA]</scope>
    <source>
        <strain evidence="2 3">SLN-3</strain>
    </source>
</reference>
<evidence type="ECO:0000256" key="1">
    <source>
        <dbReference type="SAM" id="MobiDB-lite"/>
    </source>
</evidence>
<dbReference type="EMBL" id="SMTK01000005">
    <property type="protein sequence ID" value="TDK23945.1"/>
    <property type="molecule type" value="Genomic_DNA"/>
</dbReference>
<protein>
    <submittedName>
        <fullName evidence="2">Uncharacterized protein</fullName>
    </submittedName>
</protein>
<dbReference type="Proteomes" id="UP000295411">
    <property type="component" value="Unassembled WGS sequence"/>
</dbReference>
<proteinExistence type="predicted"/>
<gene>
    <name evidence="2" type="ORF">E2F48_14210</name>
</gene>
<evidence type="ECO:0000313" key="2">
    <source>
        <dbReference type="EMBL" id="TDK23945.1"/>
    </source>
</evidence>
<sequence length="121" mass="13262">MTTALPAMTTGMADGLGNPVLPDVWAADPENDRDLSDREASWLEDALLIDDFSGVPLRRLRTMANRMYRLLDADFPPAGALERYGAVTEELALRTGDPEAHQARGVPPWFSPGRWGQVPSV</sequence>
<accession>A0A4R5TMQ3</accession>
<organism evidence="2 3">
    <name type="scientific">Arthrobacter crusticola</name>
    <dbReference type="NCBI Taxonomy" id="2547960"/>
    <lineage>
        <taxon>Bacteria</taxon>
        <taxon>Bacillati</taxon>
        <taxon>Actinomycetota</taxon>
        <taxon>Actinomycetes</taxon>
        <taxon>Micrococcales</taxon>
        <taxon>Micrococcaceae</taxon>
        <taxon>Arthrobacter</taxon>
    </lineage>
</organism>
<dbReference type="RefSeq" id="WP_133404630.1">
    <property type="nucleotide sequence ID" value="NZ_SMTK01000005.1"/>
</dbReference>
<evidence type="ECO:0000313" key="3">
    <source>
        <dbReference type="Proteomes" id="UP000295411"/>
    </source>
</evidence>
<feature type="region of interest" description="Disordered" evidence="1">
    <location>
        <begin position="96"/>
        <end position="121"/>
    </location>
</feature>
<dbReference type="OrthoDB" id="4948820at2"/>
<comment type="caution">
    <text evidence="2">The sequence shown here is derived from an EMBL/GenBank/DDBJ whole genome shotgun (WGS) entry which is preliminary data.</text>
</comment>
<dbReference type="AlphaFoldDB" id="A0A4R5TMQ3"/>